<evidence type="ECO:0000259" key="7">
    <source>
        <dbReference type="PROSITE" id="PS51272"/>
    </source>
</evidence>
<keyword evidence="2" id="KW-0344">Guanine-nucleotide releasing factor</keyword>
<dbReference type="Pfam" id="PF00395">
    <property type="entry name" value="SLH"/>
    <property type="match status" value="3"/>
</dbReference>
<dbReference type="InterPro" id="IPR032812">
    <property type="entry name" value="SbsA_Ig"/>
</dbReference>
<dbReference type="InterPro" id="IPR000408">
    <property type="entry name" value="Reg_chr_condens"/>
</dbReference>
<dbReference type="InterPro" id="IPR009091">
    <property type="entry name" value="RCC1/BLIP-II"/>
</dbReference>
<dbReference type="GO" id="GO:0005737">
    <property type="term" value="C:cytoplasm"/>
    <property type="evidence" value="ECO:0007669"/>
    <property type="project" value="TreeGrafter"/>
</dbReference>
<dbReference type="SUPFAM" id="SSF49265">
    <property type="entry name" value="Fibronectin type III"/>
    <property type="match status" value="1"/>
</dbReference>
<feature type="domain" description="SLH" evidence="7">
    <location>
        <begin position="1234"/>
        <end position="1293"/>
    </location>
</feature>
<evidence type="ECO:0000256" key="5">
    <source>
        <dbReference type="SAM" id="MobiDB-lite"/>
    </source>
</evidence>
<reference evidence="9" key="1">
    <citation type="submission" date="2015-08" db="EMBL/GenBank/DDBJ databases">
        <title>Genome sequencing project for genomic taxonomy and phylogenomics of Bacillus-like bacteria.</title>
        <authorList>
            <person name="Liu B."/>
            <person name="Wang J."/>
            <person name="Zhu Y."/>
            <person name="Liu G."/>
            <person name="Chen Q."/>
            <person name="Chen Z."/>
            <person name="Lan J."/>
            <person name="Che J."/>
            <person name="Ge C."/>
            <person name="Shi H."/>
            <person name="Pan Z."/>
            <person name="Liu X."/>
        </authorList>
    </citation>
    <scope>NUCLEOTIDE SEQUENCE [LARGE SCALE GENOMIC DNA]</scope>
    <source>
        <strain evidence="9">FJAT-22460</strain>
    </source>
</reference>
<dbReference type="InterPro" id="IPR025883">
    <property type="entry name" value="Cadherin-like_domain"/>
</dbReference>
<dbReference type="InterPro" id="IPR013783">
    <property type="entry name" value="Ig-like_fold"/>
</dbReference>
<feature type="region of interest" description="Disordered" evidence="5">
    <location>
        <begin position="802"/>
        <end position="859"/>
    </location>
</feature>
<evidence type="ECO:0000313" key="9">
    <source>
        <dbReference type="Proteomes" id="UP000036932"/>
    </source>
</evidence>
<dbReference type="InterPro" id="IPR036116">
    <property type="entry name" value="FN3_sf"/>
</dbReference>
<dbReference type="InterPro" id="IPR042229">
    <property type="entry name" value="Listeria/Bacterioides_rpt_sf"/>
</dbReference>
<dbReference type="CDD" id="cd00063">
    <property type="entry name" value="FN3"/>
    <property type="match status" value="1"/>
</dbReference>
<sequence>MLRRTGKILLCMALLLLQLDGIMGNREAFAAASVAPKLVAGYYHTASLVSSGEVYSWGYGDRGQLGDGTWYTRTTPVKAKNLNHVIDIHSGVRSTMALRQDGTVWTWGANENGQLGIGTITNVNAPAQVTGLSGIKAISGGLGYHGMALSENGTVWTWGKNDSGELGNGSTIQQNTPVLVTGLSDVTAIAAGGYYSLALKSDGTVWAWGVNGNGELGDGTTTDRYVPVQVAGLSDVMAITAGGSHSLAVKQDGTVWAWGVNTYGMLGDGTRTHRTRPVQVRNLQHIVAVAAGGYHSLAVDQAGNVWSWGDNSQKQLGLGSNASSLSPVPVPGIEQVREISAGGFHSVVMKKDGTVWGWGLNSGGQIGDGTYNNTREIPTLTKAVLDTTSPDTGSGSLNPYSITSDSVALEWPKASDNMTEQQELQYLLYVSGSPNIGDVSQMERNGKPSGSYEEDQTGLVVNGLTEGTDYYFNVIAKDAVGRKSAYRMLKVTTKWPQIYSLTYDGNGHTTGNVPVSSDLFARGDETVVAGNTRGLGKDGFVFAGWNSEADGSGIDYPAGGKLIFGTQDVTLYAQWKEIQTPDELITVSYTPSHLSVGVERDAILQVVFNEEVTAVSGKSITIRLASDHRIVETIDAADAGSVTIIGNTVSIDPLNEFDAGTVYYVEIEQGAFTSNHSGASYAGIQGADTWSFTVRENEAPVYDATLQALALSSSSGEVPLSPEFARDHYEYNAQIASDTDGLTVTAQVYDARATVTASVYGEAGDLVWGPIDLVSGQESPSLPVAEGSQVIEVVVTTPDGQHLNYRTMVSRASSGGGGGTPEEPEGSSPEGSSPGASTPGDTGQGAVIPGPSGNATPSNRVDFKVTINDESQKGMVTGLFHEANGHTVVSMKLDTAKLEARLKTVDYNPVIVISLARPADQVSLETSGAALDLLKAKQGAIEIRSALGHFHVPAALMASSRWHAPGNTDLPTADQISVTLSMAGSDAAKVEAVKKAALQSGTTLVGLPIVFEITAKAQETALQLDPFPQYMKQRIIWPQGMSDQMTTAVLLDRNGNFHPIPTRFELKEDGSSEAILHRFAAGTVAFISHQVRVADVSFHWSKDAVSDLASRMILNGTGLDESWTDTNVDQLAAIHFAPNAQVSRAEFAAMIVRALGLDGVQVGAPAFQDVGADDWYNGVITQAVQYELLQGYEDGSFRPAQGITRQEAMAVMARVMKLAGITNAVNEVEAAAVLSPHQDLEELSDWAKPAAAVLLKHGIVLGSGAGLKPLQKLSRGEAAVMLQRLLKGSELIN</sequence>
<dbReference type="PROSITE" id="PS00626">
    <property type="entry name" value="RCC1_2"/>
    <property type="match status" value="3"/>
</dbReference>
<dbReference type="EMBL" id="LIUT01000001">
    <property type="protein sequence ID" value="KOR87931.1"/>
    <property type="molecule type" value="Genomic_DNA"/>
</dbReference>
<dbReference type="PANTHER" id="PTHR45982:SF1">
    <property type="entry name" value="REGULATOR OF CHROMOSOME CONDENSATION"/>
    <property type="match status" value="1"/>
</dbReference>
<comment type="caution">
    <text evidence="8">The sequence shown here is derived from an EMBL/GenBank/DDBJ whole genome shotgun (WGS) entry which is preliminary data.</text>
</comment>
<dbReference type="GO" id="GO:0030313">
    <property type="term" value="C:cell envelope"/>
    <property type="evidence" value="ECO:0007669"/>
    <property type="project" value="UniProtKB-SubCell"/>
</dbReference>
<dbReference type="GO" id="GO:0005085">
    <property type="term" value="F:guanyl-nucleotide exchange factor activity"/>
    <property type="evidence" value="ECO:0007669"/>
    <property type="project" value="TreeGrafter"/>
</dbReference>
<dbReference type="InterPro" id="IPR058923">
    <property type="entry name" value="RCC1-like_dom"/>
</dbReference>
<keyword evidence="3" id="KW-0732">Signal</keyword>
<dbReference type="Gene3D" id="2.130.10.30">
    <property type="entry name" value="Regulator of chromosome condensation 1/beta-lactamase-inhibitor protein II"/>
    <property type="match status" value="2"/>
</dbReference>
<dbReference type="InterPro" id="IPR001119">
    <property type="entry name" value="SLH_dom"/>
</dbReference>
<feature type="domain" description="SLH" evidence="7">
    <location>
        <begin position="1088"/>
        <end position="1162"/>
    </location>
</feature>
<dbReference type="OrthoDB" id="27389at2"/>
<dbReference type="InterPro" id="IPR013378">
    <property type="entry name" value="InlB-like_B-rpt"/>
</dbReference>
<evidence type="ECO:0000256" key="3">
    <source>
        <dbReference type="ARBA" id="ARBA00022729"/>
    </source>
</evidence>
<dbReference type="Pfam" id="PF12733">
    <property type="entry name" value="Cadherin-like"/>
    <property type="match status" value="1"/>
</dbReference>
<accession>A0A0M1P0E7</accession>
<proteinExistence type="predicted"/>
<dbReference type="Pfam" id="PF25390">
    <property type="entry name" value="WD40_RLD"/>
    <property type="match status" value="1"/>
</dbReference>
<dbReference type="InterPro" id="IPR003961">
    <property type="entry name" value="FN3_dom"/>
</dbReference>
<dbReference type="PROSITE" id="PS51272">
    <property type="entry name" value="SLH"/>
    <property type="match status" value="3"/>
</dbReference>
<dbReference type="Pfam" id="PF13205">
    <property type="entry name" value="Big_5"/>
    <property type="match status" value="1"/>
</dbReference>
<evidence type="ECO:0000256" key="1">
    <source>
        <dbReference type="ARBA" id="ARBA00004196"/>
    </source>
</evidence>
<dbReference type="Pfam" id="PF09479">
    <property type="entry name" value="Flg_new"/>
    <property type="match status" value="1"/>
</dbReference>
<dbReference type="Gene3D" id="2.60.40.10">
    <property type="entry name" value="Immunoglobulins"/>
    <property type="match status" value="1"/>
</dbReference>
<dbReference type="InterPro" id="IPR051553">
    <property type="entry name" value="Ran_GTPase-activating"/>
</dbReference>
<comment type="subcellular location">
    <subcellularLocation>
        <location evidence="1">Cell envelope</location>
    </subcellularLocation>
</comment>
<dbReference type="PRINTS" id="PR00633">
    <property type="entry name" value="RCCNDNSATION"/>
</dbReference>
<feature type="domain" description="Fibronectin type-III" evidence="6">
    <location>
        <begin position="393"/>
        <end position="496"/>
    </location>
</feature>
<dbReference type="Proteomes" id="UP000036932">
    <property type="component" value="Unassembled WGS sequence"/>
</dbReference>
<evidence type="ECO:0000259" key="6">
    <source>
        <dbReference type="PROSITE" id="PS50853"/>
    </source>
</evidence>
<keyword evidence="9" id="KW-1185">Reference proteome</keyword>
<dbReference type="Gene3D" id="2.60.40.4270">
    <property type="entry name" value="Listeria-Bacteroides repeat domain"/>
    <property type="match status" value="1"/>
</dbReference>
<dbReference type="RefSeq" id="WP_054400988.1">
    <property type="nucleotide sequence ID" value="NZ_LIUT01000001.1"/>
</dbReference>
<feature type="domain" description="SLH" evidence="7">
    <location>
        <begin position="1163"/>
        <end position="1226"/>
    </location>
</feature>
<protein>
    <submittedName>
        <fullName evidence="8">Uncharacterized protein</fullName>
    </submittedName>
</protein>
<evidence type="ECO:0000256" key="4">
    <source>
        <dbReference type="ARBA" id="ARBA00022737"/>
    </source>
</evidence>
<evidence type="ECO:0000256" key="2">
    <source>
        <dbReference type="ARBA" id="ARBA00022658"/>
    </source>
</evidence>
<dbReference type="PANTHER" id="PTHR45982">
    <property type="entry name" value="REGULATOR OF CHROMOSOME CONDENSATION"/>
    <property type="match status" value="1"/>
</dbReference>
<dbReference type="PROSITE" id="PS50012">
    <property type="entry name" value="RCC1_3"/>
    <property type="match status" value="7"/>
</dbReference>
<dbReference type="SMART" id="SM00060">
    <property type="entry name" value="FN3"/>
    <property type="match status" value="1"/>
</dbReference>
<dbReference type="PROSITE" id="PS50853">
    <property type="entry name" value="FN3"/>
    <property type="match status" value="1"/>
</dbReference>
<organism evidence="8 9">
    <name type="scientific">Paenibacillus solani</name>
    <dbReference type="NCBI Taxonomy" id="1705565"/>
    <lineage>
        <taxon>Bacteria</taxon>
        <taxon>Bacillati</taxon>
        <taxon>Bacillota</taxon>
        <taxon>Bacilli</taxon>
        <taxon>Bacillales</taxon>
        <taxon>Paenibacillaceae</taxon>
        <taxon>Paenibacillus</taxon>
    </lineage>
</organism>
<name>A0A0M1P0E7_9BACL</name>
<evidence type="ECO:0000313" key="8">
    <source>
        <dbReference type="EMBL" id="KOR87931.1"/>
    </source>
</evidence>
<gene>
    <name evidence="8" type="ORF">AM231_01440</name>
</gene>
<dbReference type="PATRIC" id="fig|1705565.3.peg.2138"/>
<dbReference type="Pfam" id="PF00415">
    <property type="entry name" value="RCC1"/>
    <property type="match status" value="2"/>
</dbReference>
<keyword evidence="4" id="KW-0677">Repeat</keyword>
<dbReference type="SUPFAM" id="SSF50985">
    <property type="entry name" value="RCC1/BLIP-II"/>
    <property type="match status" value="2"/>
</dbReference>
<feature type="compositionally biased region" description="Low complexity" evidence="5">
    <location>
        <begin position="826"/>
        <end position="840"/>
    </location>
</feature>